<dbReference type="STRING" id="334253.SAMN04487943_110123"/>
<dbReference type="GO" id="GO:0044780">
    <property type="term" value="P:bacterial-type flagellum assembly"/>
    <property type="evidence" value="ECO:0007669"/>
    <property type="project" value="InterPro"/>
</dbReference>
<keyword evidence="1" id="KW-1005">Bacterial flagellum biogenesis</keyword>
<accession>A0A1I4P899</accession>
<dbReference type="Gene3D" id="1.20.58.300">
    <property type="entry name" value="FlgN-like"/>
    <property type="match status" value="1"/>
</dbReference>
<proteinExistence type="predicted"/>
<dbReference type="InterPro" id="IPR036679">
    <property type="entry name" value="FlgN-like_sf"/>
</dbReference>
<dbReference type="OrthoDB" id="2381500at2"/>
<feature type="region of interest" description="Disordered" evidence="2">
    <location>
        <begin position="142"/>
        <end position="165"/>
    </location>
</feature>
<name>A0A1I4P899_9BACI</name>
<dbReference type="InterPro" id="IPR007809">
    <property type="entry name" value="FlgN-like"/>
</dbReference>
<dbReference type="SUPFAM" id="SSF140566">
    <property type="entry name" value="FlgN-like"/>
    <property type="match status" value="1"/>
</dbReference>
<keyword evidence="4" id="KW-1185">Reference proteome</keyword>
<dbReference type="EMBL" id="FOTR01000010">
    <property type="protein sequence ID" value="SFM23816.1"/>
    <property type="molecule type" value="Genomic_DNA"/>
</dbReference>
<dbReference type="Pfam" id="PF05130">
    <property type="entry name" value="FlgN"/>
    <property type="match status" value="1"/>
</dbReference>
<reference evidence="4" key="1">
    <citation type="submission" date="2016-10" db="EMBL/GenBank/DDBJ databases">
        <authorList>
            <person name="Varghese N."/>
            <person name="Submissions S."/>
        </authorList>
    </citation>
    <scope>NUCLEOTIDE SEQUENCE [LARGE SCALE GENOMIC DNA]</scope>
    <source>
        <strain evidence="4">CGMCC 1.4250</strain>
    </source>
</reference>
<sequence length="165" mass="18911">MSVQPIIQHLNKLIELHDSLLRISKQKTEILKEGNTDALQKLMTKEQKHVQAINQIEQKRIDAVASWATKQNLDQKTVTVSTIIEEYTTGADQQQLEQVTLTLAEQLVELRRQEDLNKQLTQQSLQFVQLSLDMMQPSMKNMTYGNAKHQSKPSAPRRSVFDSKA</sequence>
<dbReference type="RefSeq" id="WP_091484907.1">
    <property type="nucleotide sequence ID" value="NZ_FOTR01000010.1"/>
</dbReference>
<dbReference type="Proteomes" id="UP000198565">
    <property type="component" value="Unassembled WGS sequence"/>
</dbReference>
<evidence type="ECO:0000256" key="2">
    <source>
        <dbReference type="SAM" id="MobiDB-lite"/>
    </source>
</evidence>
<dbReference type="AlphaFoldDB" id="A0A1I4P899"/>
<evidence type="ECO:0000313" key="3">
    <source>
        <dbReference type="EMBL" id="SFM23816.1"/>
    </source>
</evidence>
<protein>
    <submittedName>
        <fullName evidence="3">FlgN protein</fullName>
    </submittedName>
</protein>
<organism evidence="3 4">
    <name type="scientific">Gracilibacillus orientalis</name>
    <dbReference type="NCBI Taxonomy" id="334253"/>
    <lineage>
        <taxon>Bacteria</taxon>
        <taxon>Bacillati</taxon>
        <taxon>Bacillota</taxon>
        <taxon>Bacilli</taxon>
        <taxon>Bacillales</taxon>
        <taxon>Bacillaceae</taxon>
        <taxon>Gracilibacillus</taxon>
    </lineage>
</organism>
<evidence type="ECO:0000256" key="1">
    <source>
        <dbReference type="ARBA" id="ARBA00022795"/>
    </source>
</evidence>
<gene>
    <name evidence="3" type="ORF">SAMN04487943_110123</name>
</gene>
<evidence type="ECO:0000313" key="4">
    <source>
        <dbReference type="Proteomes" id="UP000198565"/>
    </source>
</evidence>